<organism evidence="1 2">
    <name type="scientific">Capnocytophaga bilenii</name>
    <dbReference type="NCBI Taxonomy" id="2819369"/>
    <lineage>
        <taxon>Bacteria</taxon>
        <taxon>Pseudomonadati</taxon>
        <taxon>Bacteroidota</taxon>
        <taxon>Flavobacteriia</taxon>
        <taxon>Flavobacteriales</taxon>
        <taxon>Flavobacteriaceae</taxon>
        <taxon>Capnocytophaga</taxon>
    </lineage>
</organism>
<dbReference type="RefSeq" id="WP_208058253.1">
    <property type="nucleotide sequence ID" value="NZ_JAGDYP010000002.1"/>
</dbReference>
<accession>A0ABS3PWE4</accession>
<name>A0ABS3PWE4_9FLAO</name>
<dbReference type="Proteomes" id="UP000681610">
    <property type="component" value="Unassembled WGS sequence"/>
</dbReference>
<proteinExistence type="predicted"/>
<evidence type="ECO:0008006" key="3">
    <source>
        <dbReference type="Google" id="ProtNLM"/>
    </source>
</evidence>
<evidence type="ECO:0000313" key="2">
    <source>
        <dbReference type="Proteomes" id="UP000681610"/>
    </source>
</evidence>
<evidence type="ECO:0000313" key="1">
    <source>
        <dbReference type="EMBL" id="MBO1883627.1"/>
    </source>
</evidence>
<comment type="caution">
    <text evidence="1">The sequence shown here is derived from an EMBL/GenBank/DDBJ whole genome shotgun (WGS) entry which is preliminary data.</text>
</comment>
<dbReference type="PROSITE" id="PS51257">
    <property type="entry name" value="PROKAR_LIPOPROTEIN"/>
    <property type="match status" value="1"/>
</dbReference>
<sequence length="193" mass="22223">MKILYILLAVIFFSCKTENKQKVVYADAIIKTNDTVVIDFEAFNEAKFIGKTYQYLDEFNEFKDCRYGGFELLPECGEKKIDIVKIYPNGSENPQLLLLIENEENGKNKITDILNLSKENLLKTGENFVLISDRYINSGKTINKPIAAITRIESEKEYFTAIHKVWSVDCKSGKFVEISTKNIKVENEEYYGI</sequence>
<gene>
    <name evidence="1" type="ORF">J4N46_04110</name>
</gene>
<reference evidence="1 2" key="1">
    <citation type="submission" date="2021-03" db="EMBL/GenBank/DDBJ databases">
        <title>Isolation and description of Capnocytophaga bilenii sp. nov., a novel Capnocytophaga species, isolated from a gingivitis subject.</title>
        <authorList>
            <person name="Antezack A."/>
            <person name="Monnet-Corti V."/>
            <person name="La Scola B."/>
        </authorList>
    </citation>
    <scope>NUCLEOTIDE SEQUENCE [LARGE SCALE GENOMIC DNA]</scope>
    <source>
        <strain evidence="1 2">Marseille-Q4570</strain>
    </source>
</reference>
<dbReference type="EMBL" id="JAGDYP010000002">
    <property type="protein sequence ID" value="MBO1883627.1"/>
    <property type="molecule type" value="Genomic_DNA"/>
</dbReference>
<keyword evidence="2" id="KW-1185">Reference proteome</keyword>
<protein>
    <recommendedName>
        <fullName evidence="3">Lipoprotein</fullName>
    </recommendedName>
</protein>